<proteinExistence type="predicted"/>
<sequence length="359" mass="41758">MKGIQGRRKKPVEKNCNDIYGRTMEQRELVTFDMGQPVGPTNQSVSNLTSFLGTIGRNKRFVSLLYTNWHAVPPNSKKFMWNYVNRKFILPASTEKWVIQSIQEAWKHFKGRIKHRHFLPYDNVEEMVLNRPIQVPPSEFIKLILYWSHPLIKSISEKNKEHSHHQKFSHRMGPINFARVRAALREAKGTNEEPKRFEMFIATRTNRKRKELDEATQHVIEDFQSRQASGETKEEAFQSLFGKEQPGRVRCYGRSITQTDLRRHAEVAAIKQQYEKKVSALQSQLGDMRTQQQQQAEEIQGLRKMVKLLLLRSEPGMRPEEVEALSHDAQHSPIDANSAHGSTHVPNMDVDIVRDIRED</sequence>
<dbReference type="Pfam" id="PF03004">
    <property type="entry name" value="Transposase_24"/>
    <property type="match status" value="1"/>
</dbReference>
<organism evidence="1 2">
    <name type="scientific">Stylosanthes scabra</name>
    <dbReference type="NCBI Taxonomy" id="79078"/>
    <lineage>
        <taxon>Eukaryota</taxon>
        <taxon>Viridiplantae</taxon>
        <taxon>Streptophyta</taxon>
        <taxon>Embryophyta</taxon>
        <taxon>Tracheophyta</taxon>
        <taxon>Spermatophyta</taxon>
        <taxon>Magnoliopsida</taxon>
        <taxon>eudicotyledons</taxon>
        <taxon>Gunneridae</taxon>
        <taxon>Pentapetalae</taxon>
        <taxon>rosids</taxon>
        <taxon>fabids</taxon>
        <taxon>Fabales</taxon>
        <taxon>Fabaceae</taxon>
        <taxon>Papilionoideae</taxon>
        <taxon>50 kb inversion clade</taxon>
        <taxon>dalbergioids sensu lato</taxon>
        <taxon>Dalbergieae</taxon>
        <taxon>Pterocarpus clade</taxon>
        <taxon>Stylosanthes</taxon>
    </lineage>
</organism>
<dbReference type="PANTHER" id="PTHR33144">
    <property type="entry name" value="OS10G0409366 PROTEIN-RELATED"/>
    <property type="match status" value="1"/>
</dbReference>
<dbReference type="PANTHER" id="PTHR33144:SF16">
    <property type="entry name" value="OS02G0129000 PROTEIN"/>
    <property type="match status" value="1"/>
</dbReference>
<dbReference type="EMBL" id="JASCZI010090883">
    <property type="protein sequence ID" value="MED6147455.1"/>
    <property type="molecule type" value="Genomic_DNA"/>
</dbReference>
<protein>
    <recommendedName>
        <fullName evidence="3">Transposase</fullName>
    </recommendedName>
</protein>
<evidence type="ECO:0008006" key="3">
    <source>
        <dbReference type="Google" id="ProtNLM"/>
    </source>
</evidence>
<evidence type="ECO:0000313" key="2">
    <source>
        <dbReference type="Proteomes" id="UP001341840"/>
    </source>
</evidence>
<accession>A0ABU6TGH8</accession>
<dbReference type="Proteomes" id="UP001341840">
    <property type="component" value="Unassembled WGS sequence"/>
</dbReference>
<keyword evidence="2" id="KW-1185">Reference proteome</keyword>
<name>A0ABU6TGH8_9FABA</name>
<gene>
    <name evidence="1" type="ORF">PIB30_044211</name>
</gene>
<comment type="caution">
    <text evidence="1">The sequence shown here is derived from an EMBL/GenBank/DDBJ whole genome shotgun (WGS) entry which is preliminary data.</text>
</comment>
<evidence type="ECO:0000313" key="1">
    <source>
        <dbReference type="EMBL" id="MED6147455.1"/>
    </source>
</evidence>
<reference evidence="1 2" key="1">
    <citation type="journal article" date="2023" name="Plants (Basel)">
        <title>Bridging the Gap: Combining Genomics and Transcriptomics Approaches to Understand Stylosanthes scabra, an Orphan Legume from the Brazilian Caatinga.</title>
        <authorList>
            <person name="Ferreira-Neto J.R.C."/>
            <person name="da Silva M.D."/>
            <person name="Binneck E."/>
            <person name="de Melo N.F."/>
            <person name="da Silva R.H."/>
            <person name="de Melo A.L.T.M."/>
            <person name="Pandolfi V."/>
            <person name="Bustamante F.O."/>
            <person name="Brasileiro-Vidal A.C."/>
            <person name="Benko-Iseppon A.M."/>
        </authorList>
    </citation>
    <scope>NUCLEOTIDE SEQUENCE [LARGE SCALE GENOMIC DNA]</scope>
    <source>
        <tissue evidence="1">Leaves</tissue>
    </source>
</reference>
<dbReference type="InterPro" id="IPR004252">
    <property type="entry name" value="Probable_transposase_24"/>
</dbReference>